<dbReference type="InterPro" id="IPR013783">
    <property type="entry name" value="Ig-like_fold"/>
</dbReference>
<reference evidence="2" key="1">
    <citation type="submission" date="2019-08" db="EMBL/GenBank/DDBJ databases">
        <authorList>
            <person name="Kucharzyk K."/>
            <person name="Murdoch R.W."/>
            <person name="Higgins S."/>
            <person name="Loffler F."/>
        </authorList>
    </citation>
    <scope>NUCLEOTIDE SEQUENCE</scope>
</reference>
<comment type="caution">
    <text evidence="2">The sequence shown here is derived from an EMBL/GenBank/DDBJ whole genome shotgun (WGS) entry which is preliminary data.</text>
</comment>
<dbReference type="EMBL" id="VSSQ01011142">
    <property type="protein sequence ID" value="MPM46105.1"/>
    <property type="molecule type" value="Genomic_DNA"/>
</dbReference>
<dbReference type="SUPFAM" id="SSF49265">
    <property type="entry name" value="Fibronectin type III"/>
    <property type="match status" value="1"/>
</dbReference>
<dbReference type="AlphaFoldDB" id="A0A644ZYT0"/>
<proteinExistence type="predicted"/>
<feature type="domain" description="Fibronectin type-III" evidence="1">
    <location>
        <begin position="81"/>
        <end position="176"/>
    </location>
</feature>
<sequence length="474" mass="53409">MEDIKYLHEPIWQRRGIWDRSYSESRSPVVPTMLLELLSHQNFADMRYGLDPQFRFDVSRSIYKGMLKFLSVKYGEPYIVQPLPVKNFTLSSDENSVSLQWEESIDPLEPTANANKYIVYTRLDDRAFDNGVITERPEFITQIKPGVIYSFKVAAVNDGGESFPSEILSVYNAPDPKGKVLIINGFDRVSAPASYASKDSLFAGFTDQYDSGVPYLYDISFIGSQYEYRRNIPWMDDDSPGFGASYANYESVAIAGNSFDYPFVHGKIFASLGYSFVSTSRDGLITDRIDSYDYDIVDLILGKQLQTKRGRGHSEVKYRTFTPSLMEYINTYSSKGGNILVSGSNVATDLWDSHTTDTTTQHFATNVLKYVWRTNQASRTGEVKAAKNPFGFDLSLSFYNEPNPVVYSAESPDGVEPAGANSFTIFRYSDNNISAGIAYKGKYNSVVLGFPIETVKDNAKMKDLVESIIKFFKQ</sequence>
<dbReference type="CDD" id="cd00063">
    <property type="entry name" value="FN3"/>
    <property type="match status" value="1"/>
</dbReference>
<dbReference type="SMART" id="SM00060">
    <property type="entry name" value="FN3"/>
    <property type="match status" value="1"/>
</dbReference>
<dbReference type="Pfam" id="PF00041">
    <property type="entry name" value="fn3"/>
    <property type="match status" value="1"/>
</dbReference>
<dbReference type="PROSITE" id="PS50853">
    <property type="entry name" value="FN3"/>
    <property type="match status" value="1"/>
</dbReference>
<name>A0A644ZYT0_9ZZZZ</name>
<evidence type="ECO:0000259" key="1">
    <source>
        <dbReference type="PROSITE" id="PS50853"/>
    </source>
</evidence>
<organism evidence="2">
    <name type="scientific">bioreactor metagenome</name>
    <dbReference type="NCBI Taxonomy" id="1076179"/>
    <lineage>
        <taxon>unclassified sequences</taxon>
        <taxon>metagenomes</taxon>
        <taxon>ecological metagenomes</taxon>
    </lineage>
</organism>
<dbReference type="Gene3D" id="2.60.40.10">
    <property type="entry name" value="Immunoglobulins"/>
    <property type="match status" value="1"/>
</dbReference>
<evidence type="ECO:0000313" key="2">
    <source>
        <dbReference type="EMBL" id="MPM46105.1"/>
    </source>
</evidence>
<accession>A0A644ZYT0</accession>
<protein>
    <recommendedName>
        <fullName evidence="1">Fibronectin type-III domain-containing protein</fullName>
    </recommendedName>
</protein>
<gene>
    <name evidence="2" type="ORF">SDC9_92803</name>
</gene>
<dbReference type="InterPro" id="IPR003961">
    <property type="entry name" value="FN3_dom"/>
</dbReference>
<dbReference type="InterPro" id="IPR036116">
    <property type="entry name" value="FN3_sf"/>
</dbReference>